<feature type="compositionally biased region" description="Basic and acidic residues" evidence="1">
    <location>
        <begin position="13"/>
        <end position="25"/>
    </location>
</feature>
<evidence type="ECO:0000313" key="3">
    <source>
        <dbReference type="Proteomes" id="UP000242791"/>
    </source>
</evidence>
<sequence length="69" mass="7281">AQPRQTSGPAGKPQDRSSQKADRSSPQKIIPPLSDSDHDPALDESAGVSDRPPYSLAKLPRSVGCRQGS</sequence>
<evidence type="ECO:0000256" key="1">
    <source>
        <dbReference type="SAM" id="MobiDB-lite"/>
    </source>
</evidence>
<comment type="caution">
    <text evidence="2">The sequence shown here is derived from an EMBL/GenBank/DDBJ whole genome shotgun (WGS) entry which is preliminary data.</text>
</comment>
<proteinExistence type="predicted"/>
<dbReference type="EMBL" id="LGTZ01003299">
    <property type="protein sequence ID" value="OJD09857.1"/>
    <property type="molecule type" value="Genomic_DNA"/>
</dbReference>
<gene>
    <name evidence="2" type="ORF">ACJ73_10052</name>
</gene>
<feature type="region of interest" description="Disordered" evidence="1">
    <location>
        <begin position="1"/>
        <end position="69"/>
    </location>
</feature>
<name>A0A1J9NZ44_9EURO</name>
<dbReference type="AlphaFoldDB" id="A0A1J9NZ44"/>
<evidence type="ECO:0000313" key="2">
    <source>
        <dbReference type="EMBL" id="OJD09857.1"/>
    </source>
</evidence>
<reference evidence="2 3" key="1">
    <citation type="submission" date="2015-08" db="EMBL/GenBank/DDBJ databases">
        <title>Emmonsia species relationships and genome sequence.</title>
        <authorList>
            <person name="Cuomo C.A."/>
            <person name="Schwartz I.S."/>
            <person name="Kenyon C."/>
            <person name="De Hoog G.S."/>
            <person name="Govender N.P."/>
            <person name="Botha A."/>
            <person name="Moreno L."/>
            <person name="De Vries M."/>
            <person name="Munoz J.F."/>
            <person name="Stielow J.B."/>
        </authorList>
    </citation>
    <scope>NUCLEOTIDE SEQUENCE [LARGE SCALE GENOMIC DNA]</scope>
    <source>
        <strain evidence="2 3">EI222</strain>
    </source>
</reference>
<feature type="non-terminal residue" evidence="2">
    <location>
        <position position="1"/>
    </location>
</feature>
<dbReference type="Proteomes" id="UP000242791">
    <property type="component" value="Unassembled WGS sequence"/>
</dbReference>
<organism evidence="2 3">
    <name type="scientific">Blastomyces percursus</name>
    <dbReference type="NCBI Taxonomy" id="1658174"/>
    <lineage>
        <taxon>Eukaryota</taxon>
        <taxon>Fungi</taxon>
        <taxon>Dikarya</taxon>
        <taxon>Ascomycota</taxon>
        <taxon>Pezizomycotina</taxon>
        <taxon>Eurotiomycetes</taxon>
        <taxon>Eurotiomycetidae</taxon>
        <taxon>Onygenales</taxon>
        <taxon>Ajellomycetaceae</taxon>
        <taxon>Blastomyces</taxon>
    </lineage>
</organism>
<dbReference type="VEuPathDB" id="FungiDB:ACJ73_10052"/>
<protein>
    <submittedName>
        <fullName evidence="2">Uncharacterized protein</fullName>
    </submittedName>
</protein>
<keyword evidence="3" id="KW-1185">Reference proteome</keyword>
<accession>A0A1J9NZ44</accession>